<dbReference type="NCBIfam" id="NF003417">
    <property type="entry name" value="PRK04813.1"/>
    <property type="match status" value="5"/>
</dbReference>
<keyword evidence="5" id="KW-0045">Antibiotic biosynthesis</keyword>
<dbReference type="InterPro" id="IPR009081">
    <property type="entry name" value="PP-bd_ACP"/>
</dbReference>
<dbReference type="Proteomes" id="UP001431926">
    <property type="component" value="Chromosome"/>
</dbReference>
<accession>A0ABZ1Z843</accession>
<dbReference type="Gene3D" id="3.40.50.12780">
    <property type="entry name" value="N-terminal domain of ligase-like"/>
    <property type="match status" value="2"/>
</dbReference>
<feature type="domain" description="Carrier" evidence="7">
    <location>
        <begin position="4650"/>
        <end position="4724"/>
    </location>
</feature>
<protein>
    <submittedName>
        <fullName evidence="8">Amino acid adenylation domain-containing protein</fullName>
    </submittedName>
</protein>
<dbReference type="Pfam" id="PF00668">
    <property type="entry name" value="Condensation"/>
    <property type="match status" value="6"/>
</dbReference>
<dbReference type="InterPro" id="IPR000873">
    <property type="entry name" value="AMP-dep_synth/lig_dom"/>
</dbReference>
<dbReference type="SUPFAM" id="SSF56801">
    <property type="entry name" value="Acetyl-CoA synthetase-like"/>
    <property type="match status" value="4"/>
</dbReference>
<evidence type="ECO:0000313" key="9">
    <source>
        <dbReference type="Proteomes" id="UP001431926"/>
    </source>
</evidence>
<dbReference type="Gene3D" id="3.30.559.30">
    <property type="entry name" value="Nonribosomal peptide synthetase, condensation domain"/>
    <property type="match status" value="6"/>
</dbReference>
<sequence>MSADHGLEDILPLAPLQEGLLFHADLSDTRGAPGATDGLDVYTMRLVFRLDGDLDTTALRRATDTVLDRHPHLRAAFLQEGLDRPVQAIPRAAEVPWREIDLRGAAPDRQRAEEQRILDEERGHRFDLTLPPLLRLTLLRHGDQDHTLILTAHHILLDGWSVPLLGKELFTAYAQHTKAPAAPALPAVRPYRDFLAWLAAQDRPAATIAWREALAPLTAPTLLAPAAAGAAVPEPPVQLDLRLSAPTGAALGAFAAARQLTTATVHQAAWGVALARLTGRADVAFGTTVSGRPADLDGAESMIGLFINTLPVVVHAPPRAPLADIATTLQAGRTKLLGHEHLGLPDLQQLAGIGELFDTLLVVENFGVDTRGLADAQAAGGLTVRSVRGEDATHYPVTVVVHPGPETRIALRYRPDLLTADRARALGAAYVRVLETLAAAPTAPVGTVELLTAQDRRRVLDDGEALAPGAEEPTGSIPGRFARAVALDPDATAVTDGDRALSYRELDALSDRIARLLSAHGAGPGTFVALSLEPSAEQIGAVLGVLKTGAAYLPLPADAPADRIRTQLASARPVTGLTTTPRQRDGLPATDGAVDRPGAGWLTLGDLPAAEAPGDTPYTAPATSPHSAAYVIHTSGSTGRPKGVVVEHRNVLRLLDTTDDDFGFGPDDVWTLFHSYAFDFSVWEIFGALLYGGRLVVVDHATTRAPEEFAALLRREHVTVLNQTPSAFHQLADVLLGRETDDGDEIALRTVVFGGEALDPGRLAGWFERYGDDGPELVNMYGITETTVHVTHRTLEAGETLAADAPTSPVGRPLDDLAVRLLDSALHPVAPGATGELYIAGPGLARGYLGLYALTATRFVADPYGTPGARMYRTGDLARWTADGELDYLGRADEQVQIRGFRVEPGEARAALAALDEVADAVVLARPAPGGGTRLLAYATPAAGPLAPDRLREALRARLPDYLVPAAVIPVDHWPLTVNGKLDRNALPEPGAAATPGGRAPASPQEEIVAHLFAEILEREQVGADDDFFALGGHSLLATRLASRIRAALDVSLSVRDVFEAATVAALARRVQHAGRAPEPLRPRPRPADLPLSPAQRRLWFLQQLHGVGADYNIPFAARLTGPLDVPALRAAVTDVMIRHEALRTVFPATDGRPRQHIVEASDLPPRLTVTDATGAEGELRRYIEETAAAPFDVERDVPLRAGLLRLAPDQHVIVLVVHHIAADQWSARPLLTDLATAYAARTGGEGPAWPPLPVQYADFTLWQRETLGWDDDAPDADGVAAAQLDHWRAALRDLPAELPLPTDRPRPPVPSHRGGFVRFTVPPGTHTAMRTLARTESTSLFMVAHAALAALLARTGSGRDIVVGTPVAGRHDTALDDLVGFFVNNLVLRTDLSGDPSFRDLLHRVRETDLAAYAHADVPFEHLVDALAPHRSLARHPLFQVMLAYENRQAGEIGLPGLTTTTVPAYGRSAKFDLTFTLAERDGADGIEGVLEYAEDLFEPAGAQALADRLVRLLTEAVTAPATPLHRLEILDPAERAALLGRPEDTAVPHGDASTTLPGLFAAVAAAHPDAPALAGPDLATGQRTELDYRQLDAAANALARDLAAHGVRPQDRVAVMLPRTVEAVVALLAVAKTGAVYLPVDPDYPAERIDHMLTDAAPTLVLTAPGTPASDGVPRLGADGSLLARSADDPGLWRAQRPDTAAYIIYTSGSTGRPKGVAVTHTGLPALARTLADAFGAGPGDRVLQFASLSFDTSVWEIVMALFSGAALEIVPADRRLGEPLADFLAEHRVTHLTVPPAVLAALPEDAVAPGTTLIVAGEACTPALVRAWAGRTRMFNSYGPTETTVDATLWRCGPDRLRADDNSPVPVGTAVAETAALVLDAALRPVPPGTPGELYVAGSGLARGYLGRPGLTATRFVAAPYGPPGTRMYRTGDLARRRADGELEYLGRADHQVKLRGFRIELGEIESALTALPGVRQAAAVLREDRPGNRLLAGYAVARPGAGLDPDRLRTALARTLPDYAVPATLTVLPALPLGPTGKVDRAALPAPVTTTADDAPLTGAAATLADLFADILRLDTPPGGDDSFFALGGDSISSIQLVSRARKSGLALSARQIFEHPTPRALADVIAPHAPTDVRPADLDRNAPAPFTPLMHWLRRSPEHWGSFHQSMLVTVASTLTEDRLRTAVGHLLATHDLLRARVTTDHPDGRPRLTPSGTAPDPATLLTVVPVTGDDAELRRAVDAQSRARAAELDPDHGSLIRVVWFPRGPGQDGRLLLLVHHLAMDGVSWRILLPDLAHAVDTGTPPARPDTSFAHWTDALYGDAERFAAERTHWDGVLADRPAPLAPQDAAATPHTPGELRTELAPGLTAPLLTATAAAFHARPDELLLAALVHAVGGDAPVLVDLESHGRHEELAPGSDLSRTVGWFTTQYPVRLDPGTGGVGQDVKHVRDRLAAVPGRGAGYGALHQQAPSGAQIAFNYLGRFTADTPDGHWVPAPESDAVHPGPQPVLLGGHVLDLNASTLDGPEGPVLTVRWTYAADLIGPDRIRAVADRFTEALAELVRRHDEPGFAGHSPGDFPVALDRHEITELESAVPALDGVLPLTPLQHGLAYHALAEEAGTDPYVVQLELEITGPLDPGRLRGAARTVVDRHANLRAGFRRLATGRLVQYTTADAPPEWTEHDLRPRPDVLATPATDDRARPHALTAPATDDRARPDALTALVTDDRTRPFAPGRPPLLRFTLIRTADDRWRLLFTSHHLLLDGWSTPLLLTDLFDAYAGRPPVLRRPFAEYARWLADRDRPAAEAAWRTALDGITEPTLTAPAGTPSAALVPEETATVLDPALTAALQDRARTTGTTLNTVVQTGWGFVLSRLTGRDDVVFGSAVSGRPAELDGVEGMLGLFVNTLPTRVRTDPARTLGDAVADLHARQVALLDHQHLGLADIQGLVGLPALLDTMTVFENYPFDDDALTGSERAAGLDVRGVGGRDATHYPLTLAITLQGGRLRLVLKHRPDLYDIPAARTVLDRLTRALDHLAHRPDLPAGQLDLAPETPAGLTGPPAAPAALGPAGTVAAVAAESPDAVAVRPLGGGQPVTYAELVARAARFAERLRESGAGPEQVVALLLPRSVDLVVAELAVAWAGAAYLPLHPDWPAERVRTVLDAAGAVALVCRPGADTAAYGPVPVLHPAVDHAPAGRTGAPPAPAAPHRLAYVMYTSGSTGEPKGVAVPESAVLALASDSRFAGDAHRRVLVHSPHSFDAATHEVWGTLLRGGELLIAPDTPLDPARWRTLLTGEEAGRKAGGKAGAGGADSAWFTAGLFALLAQDAPETFTALREVWTGGDVVAPGAVAAAHAAAPGLRVVNGYGPTETTTFATAHILDAGAADEGPLPIGRPLDGTTLRVLDTALRPTLPGVPGELYIGGAGLARGYHRRPARTATRFVADPHGRPGERLYRTGDLVRVRPDGALDFLGRTDDQIKLRGHRVEPGESEAALLAEAGVARAVVVLRTDLPGGPALVGYAVPEPDTVLDTEALRAGLAARLPDYQVPAHLVAVEALPLTENGKTDRAALPAPRTAGPAGPGRPAPHDQRTELLCRIFADALGLPGFGPHEDFFERGGHSLSAMSLVGRARTLLDAELSVGDLFTARTPAATAALLRGARRAARSPEPAHRPRPAEPPLSAAQQRLWFLHRLEEEPTAAYNVPIALRLTGTLDEQALERALADLTDRHEVLRTVFPEREGRAVQRILAPGDAPVPLTVRTTTPDALDAALAEAASRPFVLERETPLRAGLFRVVPEGGTGPHHDVLLLVLHHIAGDEWSVRPLLDDLAAALAARSDGRAPGWAPLPLQYADHTLRQRELLGDEADEDSEIGRQLRYWRDQLAGLPAELPLPMDRPRRPDTGHDGGIVAFGLSAEVTAGLRRLASRTGATPFMVAHAALAVLLHRIGGADDIPVGTLVAGRDDAAVHDLVGFFVNTLVLRTDVGGDPTPARLVARARSATLDALDHADVPFERLVDLLDVERSLERHPLFQVMLNYQTRTAEGPELGGLASAPVAVHTRTAKFDLTITLVQEPGADGVLNGGITYRTGLFDEATVREIADRYTRVLAAFADRPDRPVGGLRLLTDDEDHRLLTTWNTAEESVRTLSIAREFAERAARAPDAPAVIDGGRTIRYGELLGDARSLAAPLREHGVRHGAPVAVLLPRSADLVTAAHAVLQAGGAYLPLDPDHPTARLSAVLEANPPTVLLTDRAHRGLLPDGFDRPVLLLDDPRPAAPADFAPAAPHPAQPAYILHTSGSTGRPKAVVVPHGALANRLAWTQRRFPLGLGDRMLAKAAPGFDVSVWELTGPLLAGAAVVVAGPDEHRDPARIARLIREHGVHAVHFVPSMLTLFAAEPDAAHCTSLRWIFSGGEALTDTLVRRCAEVFAAPVVNQYGPTEAAVDVTARTAVPGEGPLVPLGAPGAGTRAYVLDAALRPVPPGVSGELYLGGVQLALGYLGRSAGTAERFVADPFGAPGERLYRTGDLARWNRRGELEYLRRADDQVKLRGVRIEPAEVRTALLGHPGVRDALVLVRDDLPGAARLVGYVTPDDPAAPPLPADLHAHSAGLLPGALVPSDVLVLDRFPLTVSGKVDRSALPAPAVADPAAGERPGDPTEEVLAELVADLLKLPAVGRQSSFFALGGDSITSIVLVSAARRRGLVISPRDVFEQRTVSALARVARREEAVVTVHDPGAGAVPLTPVMHALRRRGGDHRTYHQSLLVTTPPGLTAERLRRALGRLVAHHPVLAARLDGAEDGAWTLHVPEDPTLADDVLTVVGEGGSLTDAVTEASRTAVGELDPHTGRMLRAALLDPGDGGPGRLLLVAHHLVVDAVSWRILLPDLAQLCAEPDTPLPPVETSFRTWSHALTGSAADRRAELPYWSEVLGDTGPAPYGREPDPARDTPDTVHRLITTVPAALAEPALNEVTTAFHCTEQDVLLTAFLLAHSRWRSEESTLVLLEGHGRDAALPEVAAPARTVGWFTSQYPFRGRLTEAGPDTTIADPNAAGRFLKQVKEHLRAVPDHGIGYGQLRHLDAASGAELAARPEPLTGFNYLGRYDVGDNDAAAPEPWTPSPESAAVWRPAPALGVHTAVDLDITALRRPSGTELSVSWHHASRLVSDEEITVLDRWWRTALETLVAAARTQAAGHTPSDLGLLSLSQDEIDEFEDEWRTT</sequence>
<dbReference type="InterPro" id="IPR020806">
    <property type="entry name" value="PKS_PP-bd"/>
</dbReference>
<comment type="cofactor">
    <cofactor evidence="1">
        <name>pantetheine 4'-phosphate</name>
        <dbReference type="ChEBI" id="CHEBI:47942"/>
    </cofactor>
</comment>
<feature type="region of interest" description="Disordered" evidence="6">
    <location>
        <begin position="576"/>
        <end position="597"/>
    </location>
</feature>
<dbReference type="RefSeq" id="WP_329354004.1">
    <property type="nucleotide sequence ID" value="NZ_CP109490.1"/>
</dbReference>
<dbReference type="InterPro" id="IPR010071">
    <property type="entry name" value="AA_adenyl_dom"/>
</dbReference>
<dbReference type="SMART" id="SM00823">
    <property type="entry name" value="PKS_PP"/>
    <property type="match status" value="4"/>
</dbReference>
<dbReference type="EMBL" id="CP109491">
    <property type="protein sequence ID" value="WUX34946.1"/>
    <property type="molecule type" value="Genomic_DNA"/>
</dbReference>
<dbReference type="Gene3D" id="2.30.38.10">
    <property type="entry name" value="Luciferase, Domain 3"/>
    <property type="match status" value="2"/>
</dbReference>
<dbReference type="PANTHER" id="PTHR45527">
    <property type="entry name" value="NONRIBOSOMAL PEPTIDE SYNTHETASE"/>
    <property type="match status" value="1"/>
</dbReference>
<dbReference type="InterPro" id="IPR045851">
    <property type="entry name" value="AMP-bd_C_sf"/>
</dbReference>
<proteinExistence type="predicted"/>
<dbReference type="SUPFAM" id="SSF52777">
    <property type="entry name" value="CoA-dependent acyltransferases"/>
    <property type="match status" value="12"/>
</dbReference>
<evidence type="ECO:0000256" key="3">
    <source>
        <dbReference type="ARBA" id="ARBA00022553"/>
    </source>
</evidence>
<evidence type="ECO:0000313" key="8">
    <source>
        <dbReference type="EMBL" id="WUX34946.1"/>
    </source>
</evidence>
<feature type="domain" description="Carrier" evidence="7">
    <location>
        <begin position="1000"/>
        <end position="1075"/>
    </location>
</feature>
<evidence type="ECO:0000256" key="2">
    <source>
        <dbReference type="ARBA" id="ARBA00022450"/>
    </source>
</evidence>
<dbReference type="Gene3D" id="1.10.1200.10">
    <property type="entry name" value="ACP-like"/>
    <property type="match status" value="4"/>
</dbReference>
<feature type="compositionally biased region" description="Low complexity" evidence="6">
    <location>
        <begin position="3570"/>
        <end position="3580"/>
    </location>
</feature>
<dbReference type="InterPro" id="IPR023213">
    <property type="entry name" value="CAT-like_dom_sf"/>
</dbReference>
<name>A0ABZ1Z843_STRAQ</name>
<keyword evidence="4" id="KW-0677">Repeat</keyword>
<dbReference type="CDD" id="cd12117">
    <property type="entry name" value="A_NRPS_Srf_like"/>
    <property type="match status" value="1"/>
</dbReference>
<dbReference type="InterPro" id="IPR036736">
    <property type="entry name" value="ACP-like_sf"/>
</dbReference>
<dbReference type="Gene3D" id="3.30.300.30">
    <property type="match status" value="4"/>
</dbReference>
<dbReference type="InterPro" id="IPR010060">
    <property type="entry name" value="NRPS_synth"/>
</dbReference>
<feature type="region of interest" description="Disordered" evidence="6">
    <location>
        <begin position="3660"/>
        <end position="3680"/>
    </location>
</feature>
<dbReference type="Gene3D" id="3.40.50.980">
    <property type="match status" value="4"/>
</dbReference>
<dbReference type="CDD" id="cd19543">
    <property type="entry name" value="DCL_NRPS"/>
    <property type="match status" value="1"/>
</dbReference>
<dbReference type="Pfam" id="PF00550">
    <property type="entry name" value="PP-binding"/>
    <property type="match status" value="4"/>
</dbReference>
<dbReference type="Pfam" id="PF00501">
    <property type="entry name" value="AMP-binding"/>
    <property type="match status" value="4"/>
</dbReference>
<reference evidence="8" key="1">
    <citation type="submission" date="2022-10" db="EMBL/GenBank/DDBJ databases">
        <title>The complete genomes of actinobacterial strains from the NBC collection.</title>
        <authorList>
            <person name="Joergensen T.S."/>
            <person name="Alvarez Arevalo M."/>
            <person name="Sterndorff E.B."/>
            <person name="Faurdal D."/>
            <person name="Vuksanovic O."/>
            <person name="Mourched A.-S."/>
            <person name="Charusanti P."/>
            <person name="Shaw S."/>
            <person name="Blin K."/>
            <person name="Weber T."/>
        </authorList>
    </citation>
    <scope>NUCLEOTIDE SEQUENCE</scope>
    <source>
        <strain evidence="8">NBC_01436</strain>
    </source>
</reference>
<dbReference type="PROSITE" id="PS00012">
    <property type="entry name" value="PHOSPHOPANTETHEINE"/>
    <property type="match status" value="2"/>
</dbReference>
<dbReference type="PANTHER" id="PTHR45527:SF1">
    <property type="entry name" value="FATTY ACID SYNTHASE"/>
    <property type="match status" value="1"/>
</dbReference>
<dbReference type="CDD" id="cd17643">
    <property type="entry name" value="A_NRPS_Cytc1-like"/>
    <property type="match status" value="1"/>
</dbReference>
<dbReference type="PROSITE" id="PS00455">
    <property type="entry name" value="AMP_BINDING"/>
    <property type="match status" value="4"/>
</dbReference>
<evidence type="ECO:0000256" key="6">
    <source>
        <dbReference type="SAM" id="MobiDB-lite"/>
    </source>
</evidence>
<dbReference type="InterPro" id="IPR025110">
    <property type="entry name" value="AMP-bd_C"/>
</dbReference>
<evidence type="ECO:0000256" key="5">
    <source>
        <dbReference type="ARBA" id="ARBA00023194"/>
    </source>
</evidence>
<feature type="domain" description="Carrier" evidence="7">
    <location>
        <begin position="3587"/>
        <end position="3662"/>
    </location>
</feature>
<keyword evidence="3" id="KW-0597">Phosphoprotein</keyword>
<dbReference type="NCBIfam" id="TIGR01720">
    <property type="entry name" value="NRPS-para261"/>
    <property type="match status" value="2"/>
</dbReference>
<feature type="domain" description="Carrier" evidence="7">
    <location>
        <begin position="2059"/>
        <end position="2134"/>
    </location>
</feature>
<evidence type="ECO:0000259" key="7">
    <source>
        <dbReference type="PROSITE" id="PS50075"/>
    </source>
</evidence>
<feature type="region of interest" description="Disordered" evidence="6">
    <location>
        <begin position="3565"/>
        <end position="3590"/>
    </location>
</feature>
<feature type="region of interest" description="Disordered" evidence="6">
    <location>
        <begin position="3044"/>
        <end position="3065"/>
    </location>
</feature>
<dbReference type="InterPro" id="IPR020845">
    <property type="entry name" value="AMP-binding_CS"/>
</dbReference>
<feature type="region of interest" description="Disordered" evidence="6">
    <location>
        <begin position="2693"/>
        <end position="2719"/>
    </location>
</feature>
<feature type="compositionally biased region" description="Low complexity" evidence="6">
    <location>
        <begin position="3052"/>
        <end position="3065"/>
    </location>
</feature>
<dbReference type="Pfam" id="PF13193">
    <property type="entry name" value="AMP-binding_C"/>
    <property type="match status" value="4"/>
</dbReference>
<dbReference type="SUPFAM" id="SSF47336">
    <property type="entry name" value="ACP-like"/>
    <property type="match status" value="4"/>
</dbReference>
<dbReference type="InterPro" id="IPR006162">
    <property type="entry name" value="Ppantetheine_attach_site"/>
</dbReference>
<dbReference type="InterPro" id="IPR001242">
    <property type="entry name" value="Condensation_dom"/>
</dbReference>
<dbReference type="PROSITE" id="PS50075">
    <property type="entry name" value="CARRIER"/>
    <property type="match status" value="4"/>
</dbReference>
<keyword evidence="2" id="KW-0596">Phosphopantetheine</keyword>
<organism evidence="8 9">
    <name type="scientific">Streptomyces anulatus</name>
    <name type="common">Streptomyces chrysomallus</name>
    <dbReference type="NCBI Taxonomy" id="1892"/>
    <lineage>
        <taxon>Bacteria</taxon>
        <taxon>Bacillati</taxon>
        <taxon>Actinomycetota</taxon>
        <taxon>Actinomycetes</taxon>
        <taxon>Kitasatosporales</taxon>
        <taxon>Streptomycetaceae</taxon>
        <taxon>Streptomyces</taxon>
    </lineage>
</organism>
<keyword evidence="9" id="KW-1185">Reference proteome</keyword>
<dbReference type="InterPro" id="IPR042099">
    <property type="entry name" value="ANL_N_sf"/>
</dbReference>
<gene>
    <name evidence="8" type="ORF">OG367_01345</name>
</gene>
<dbReference type="NCBIfam" id="TIGR01733">
    <property type="entry name" value="AA-adenyl-dom"/>
    <property type="match status" value="4"/>
</dbReference>
<dbReference type="CDD" id="cd19540">
    <property type="entry name" value="LCL_NRPS-like"/>
    <property type="match status" value="2"/>
</dbReference>
<evidence type="ECO:0000256" key="4">
    <source>
        <dbReference type="ARBA" id="ARBA00022737"/>
    </source>
</evidence>
<evidence type="ECO:0000256" key="1">
    <source>
        <dbReference type="ARBA" id="ARBA00001957"/>
    </source>
</evidence>
<dbReference type="Gene3D" id="3.30.559.10">
    <property type="entry name" value="Chloramphenicol acetyltransferase-like domain"/>
    <property type="match status" value="6"/>
</dbReference>